<sequence length="308" mass="35230">MKTINLIYSLLGLVLVTSCEPAFLLKEQSRKLSDYSSVSYDLPNKLEEISGLEKIGDEFYGFNDSGGAAEIYKFTSKNPIEITQTIKLSNASNVDWEEMAMSDKHLFVGDFGNNLGMRSDLKVYYFPRKNINTSLKEQSVVVDTIEFFYPEQEDYSKQVYNHNFDLESMVYFNEKLHLFTKEWGSFKTKHYTIDLVKGKQPAWLVEDYDLKFLATGTDVIELNDKYARLGMVGYTTDGDVYMMLTDFKSSAKEWLNNPKTIIHLGEAGDVGQVEGIAFIDQDNVCYSAEAITWEDKSRKQNLTCISLK</sequence>
<dbReference type="RefSeq" id="WP_304419639.1">
    <property type="nucleotide sequence ID" value="NZ_JANCMU010000001.1"/>
</dbReference>
<dbReference type="AlphaFoldDB" id="A0A9X4RTR7"/>
<reference evidence="1" key="1">
    <citation type="submission" date="2022-07" db="EMBL/GenBank/DDBJ databases">
        <title>Description and genome-wide analysis of Profundicola chukchiensis gen. nov., sp. nov., marine bacteria isolated from bottom sediments of the Chukchi Sea.</title>
        <authorList>
            <person name="Romanenko L."/>
            <person name="Otstavnykh N."/>
            <person name="Kurilenko V."/>
            <person name="Eremeev V."/>
            <person name="Velansky P."/>
            <person name="Mikhailov V."/>
            <person name="Isaeva M."/>
        </authorList>
    </citation>
    <scope>NUCLEOTIDE SEQUENCE</scope>
    <source>
        <strain evidence="1">KMM 9713</strain>
    </source>
</reference>
<accession>A0A9X4RTR7</accession>
<dbReference type="EMBL" id="JANCMU010000001">
    <property type="protein sequence ID" value="MDG4944896.1"/>
    <property type="molecule type" value="Genomic_DNA"/>
</dbReference>
<evidence type="ECO:0000313" key="2">
    <source>
        <dbReference type="Proteomes" id="UP001152599"/>
    </source>
</evidence>
<gene>
    <name evidence="1" type="ORF">NMK71_00565</name>
</gene>
<dbReference type="Proteomes" id="UP001152599">
    <property type="component" value="Unassembled WGS sequence"/>
</dbReference>
<keyword evidence="2" id="KW-1185">Reference proteome</keyword>
<evidence type="ECO:0000313" key="1">
    <source>
        <dbReference type="EMBL" id="MDG4944896.1"/>
    </source>
</evidence>
<comment type="caution">
    <text evidence="1">The sequence shown here is derived from an EMBL/GenBank/DDBJ whole genome shotgun (WGS) entry which is preliminary data.</text>
</comment>
<dbReference type="PROSITE" id="PS51257">
    <property type="entry name" value="PROKAR_LIPOPROTEIN"/>
    <property type="match status" value="1"/>
</dbReference>
<organism evidence="1 2">
    <name type="scientific">Profundicola chukchiensis</name>
    <dbReference type="NCBI Taxonomy" id="2961959"/>
    <lineage>
        <taxon>Bacteria</taxon>
        <taxon>Pseudomonadati</taxon>
        <taxon>Bacteroidota</taxon>
        <taxon>Flavobacteriia</taxon>
        <taxon>Flavobacteriales</taxon>
        <taxon>Weeksellaceae</taxon>
        <taxon>Profundicola</taxon>
    </lineage>
</organism>
<protein>
    <submittedName>
        <fullName evidence="1">Uncharacterized protein</fullName>
    </submittedName>
</protein>
<proteinExistence type="predicted"/>
<name>A0A9X4RTR7_9FLAO</name>